<proteinExistence type="predicted"/>
<evidence type="ECO:0000313" key="4">
    <source>
        <dbReference type="Proteomes" id="UP000663836"/>
    </source>
</evidence>
<dbReference type="Proteomes" id="UP000663864">
    <property type="component" value="Unassembled WGS sequence"/>
</dbReference>
<comment type="caution">
    <text evidence="3">The sequence shown here is derived from an EMBL/GenBank/DDBJ whole genome shotgun (WGS) entry which is preliminary data.</text>
</comment>
<sequence length="191" mass="21989">MATSTGKARCIICGKERSAVRCEGCSQMFCYNHLPIHHQELSKQLDEIEQNRDLLRQTLTQQTNHPQQHSLIKQIDQWEKDSIKKIQQTAEECRQLLPHHITKHITQIEGNLAKLTDQLKHIRQENDFNEIDLSHLKEKLTQLSEELHQQPNVSIQQNFTSFINKISVVVSSDALKPSPVVPKPISEPPKP</sequence>
<dbReference type="AlphaFoldDB" id="A0A819Y3U4"/>
<organism evidence="3 4">
    <name type="scientific">Rotaria sordida</name>
    <dbReference type="NCBI Taxonomy" id="392033"/>
    <lineage>
        <taxon>Eukaryota</taxon>
        <taxon>Metazoa</taxon>
        <taxon>Spiralia</taxon>
        <taxon>Gnathifera</taxon>
        <taxon>Rotifera</taxon>
        <taxon>Eurotatoria</taxon>
        <taxon>Bdelloidea</taxon>
        <taxon>Philodinida</taxon>
        <taxon>Philodinidae</taxon>
        <taxon>Rotaria</taxon>
    </lineage>
</organism>
<evidence type="ECO:0000313" key="3">
    <source>
        <dbReference type="EMBL" id="CAF4144391.1"/>
    </source>
</evidence>
<dbReference type="Proteomes" id="UP000663836">
    <property type="component" value="Unassembled WGS sequence"/>
</dbReference>
<gene>
    <name evidence="3" type="ORF">JBS370_LOCUS33658</name>
    <name evidence="2" type="ORF">ZHD862_LOCUS36756</name>
</gene>
<name>A0A819Y3U4_9BILA</name>
<keyword evidence="1" id="KW-0175">Coiled coil</keyword>
<evidence type="ECO:0000313" key="2">
    <source>
        <dbReference type="EMBL" id="CAF1485353.1"/>
    </source>
</evidence>
<evidence type="ECO:0008006" key="5">
    <source>
        <dbReference type="Google" id="ProtNLM"/>
    </source>
</evidence>
<feature type="coiled-coil region" evidence="1">
    <location>
        <begin position="105"/>
        <end position="146"/>
    </location>
</feature>
<reference evidence="3" key="1">
    <citation type="submission" date="2021-02" db="EMBL/GenBank/DDBJ databases">
        <authorList>
            <person name="Nowell W R."/>
        </authorList>
    </citation>
    <scope>NUCLEOTIDE SEQUENCE</scope>
</reference>
<evidence type="ECO:0000256" key="1">
    <source>
        <dbReference type="SAM" id="Coils"/>
    </source>
</evidence>
<accession>A0A819Y3U4</accession>
<protein>
    <recommendedName>
        <fullName evidence="5">B box-type domain-containing protein</fullName>
    </recommendedName>
</protein>
<dbReference type="EMBL" id="CAJOBD010009935">
    <property type="protein sequence ID" value="CAF4144391.1"/>
    <property type="molecule type" value="Genomic_DNA"/>
</dbReference>
<feature type="non-terminal residue" evidence="3">
    <location>
        <position position="1"/>
    </location>
</feature>
<feature type="coiled-coil region" evidence="1">
    <location>
        <begin position="38"/>
        <end position="65"/>
    </location>
</feature>
<dbReference type="EMBL" id="CAJNOT010006238">
    <property type="protein sequence ID" value="CAF1485353.1"/>
    <property type="molecule type" value="Genomic_DNA"/>
</dbReference>